<evidence type="ECO:0000259" key="1">
    <source>
        <dbReference type="Pfam" id="PF00149"/>
    </source>
</evidence>
<dbReference type="GO" id="GO:0016787">
    <property type="term" value="F:hydrolase activity"/>
    <property type="evidence" value="ECO:0007669"/>
    <property type="project" value="InterPro"/>
</dbReference>
<feature type="domain" description="Calcineurin-like phosphoesterase" evidence="1">
    <location>
        <begin position="24"/>
        <end position="186"/>
    </location>
</feature>
<protein>
    <submittedName>
        <fullName evidence="2">Metallophosphoesterase</fullName>
    </submittedName>
</protein>
<organism evidence="2">
    <name type="scientific">Caldilinea aerophila</name>
    <dbReference type="NCBI Taxonomy" id="133453"/>
    <lineage>
        <taxon>Bacteria</taxon>
        <taxon>Bacillati</taxon>
        <taxon>Chloroflexota</taxon>
        <taxon>Caldilineae</taxon>
        <taxon>Caldilineales</taxon>
        <taxon>Caldilineaceae</taxon>
        <taxon>Caldilinea</taxon>
    </lineage>
</organism>
<dbReference type="SUPFAM" id="SSF56300">
    <property type="entry name" value="Metallo-dependent phosphatases"/>
    <property type="match status" value="1"/>
</dbReference>
<sequence>MRVLAVSDKVEPILYSAGINRRVGSIDLVISCGDLPHYYIEYIMTMTGRPTYYVHGNHAREVEYHSRGGSDAWRAVSEPLGAVNLHMRTVREDALLLAGLEGSIRYNNAPRFQYTDLEMMFNILRLAPKLITNRVRYGRYLDVLVAHSPPWGIHDQPDRPHQGFKSFLTFMRWFRPRYLLHGHIHLYRRDVVTVTRYLDTEVINVYPYRILELEPRE</sequence>
<dbReference type="InterPro" id="IPR004843">
    <property type="entry name" value="Calcineurin-like_PHP"/>
</dbReference>
<proteinExistence type="predicted"/>
<dbReference type="AlphaFoldDB" id="A0A7C1JQZ4"/>
<gene>
    <name evidence="2" type="ORF">ENQ20_01790</name>
</gene>
<dbReference type="Gene3D" id="3.60.21.10">
    <property type="match status" value="1"/>
</dbReference>
<name>A0A7C1JQZ4_9CHLR</name>
<dbReference type="EMBL" id="DSMG01000023">
    <property type="protein sequence ID" value="HDX30207.1"/>
    <property type="molecule type" value="Genomic_DNA"/>
</dbReference>
<dbReference type="Pfam" id="PF00149">
    <property type="entry name" value="Metallophos"/>
    <property type="match status" value="1"/>
</dbReference>
<evidence type="ECO:0000313" key="2">
    <source>
        <dbReference type="EMBL" id="HDX30207.1"/>
    </source>
</evidence>
<reference evidence="2" key="1">
    <citation type="journal article" date="2020" name="mSystems">
        <title>Genome- and Community-Level Interaction Insights into Carbon Utilization and Element Cycling Functions of Hydrothermarchaeota in Hydrothermal Sediment.</title>
        <authorList>
            <person name="Zhou Z."/>
            <person name="Liu Y."/>
            <person name="Xu W."/>
            <person name="Pan J."/>
            <person name="Luo Z.H."/>
            <person name="Li M."/>
        </authorList>
    </citation>
    <scope>NUCLEOTIDE SEQUENCE [LARGE SCALE GENOMIC DNA]</scope>
    <source>
        <strain evidence="2">SpSt-289</strain>
    </source>
</reference>
<comment type="caution">
    <text evidence="2">The sequence shown here is derived from an EMBL/GenBank/DDBJ whole genome shotgun (WGS) entry which is preliminary data.</text>
</comment>
<accession>A0A7C1JQZ4</accession>
<dbReference type="InterPro" id="IPR029052">
    <property type="entry name" value="Metallo-depent_PP-like"/>
</dbReference>